<name>A0A553C875_9FLAO</name>
<reference evidence="1 2" key="1">
    <citation type="submission" date="2019-07" db="EMBL/GenBank/DDBJ databases">
        <title>Novel species of Flavobacterium.</title>
        <authorList>
            <person name="Liu Q."/>
            <person name="Xin Y.-H."/>
        </authorList>
    </citation>
    <scope>NUCLEOTIDE SEQUENCE [LARGE SCALE GENOMIC DNA]</scope>
    <source>
        <strain evidence="1 2">LB3P56</strain>
    </source>
</reference>
<sequence>MQNFTLELQFQIISIGSASGLVYIDNSLFIISDNSSFLYEYNILEKKLSKTKLLANSQENITKKDKFDFESIVLKGNKLHILGSGSTPKREKRITYNLETKNVAEKDLSKVYQNLKQTASISDDELNIEGASFFKKKWHLFQRGNGVNSRNGIFKINSLKTEFHTEFIKVQLPKIKHIETSFTDAILVEDKIYFLATAENTISTYDDGEILGSIIGRMNSQTFEIEFTQKISDNHKFEGLTLYTKTETEIQFLICEDNDTDVLETNIYKLTLNKE</sequence>
<proteinExistence type="predicted"/>
<accession>A0A553C875</accession>
<dbReference type="Pfam" id="PF22000">
    <property type="entry name" value="DUF6929"/>
    <property type="match status" value="1"/>
</dbReference>
<dbReference type="OrthoDB" id="6710009at2"/>
<gene>
    <name evidence="1" type="ORF">FNW17_12735</name>
</gene>
<organism evidence="1 2">
    <name type="scientific">Flavobacterium franklandianum</name>
    <dbReference type="NCBI Taxonomy" id="2594430"/>
    <lineage>
        <taxon>Bacteria</taxon>
        <taxon>Pseudomonadati</taxon>
        <taxon>Bacteroidota</taxon>
        <taxon>Flavobacteriia</taxon>
        <taxon>Flavobacteriales</taxon>
        <taxon>Flavobacteriaceae</taxon>
        <taxon>Flavobacterium</taxon>
    </lineage>
</organism>
<dbReference type="InterPro" id="IPR053851">
    <property type="entry name" value="DUF6929"/>
</dbReference>
<dbReference type="Proteomes" id="UP000318585">
    <property type="component" value="Unassembled WGS sequence"/>
</dbReference>
<protein>
    <submittedName>
        <fullName evidence="1">Uncharacterized protein</fullName>
    </submittedName>
</protein>
<evidence type="ECO:0000313" key="2">
    <source>
        <dbReference type="Proteomes" id="UP000318585"/>
    </source>
</evidence>
<dbReference type="EMBL" id="VJZR01000012">
    <property type="protein sequence ID" value="TRX16622.1"/>
    <property type="molecule type" value="Genomic_DNA"/>
</dbReference>
<dbReference type="RefSeq" id="WP_144071832.1">
    <property type="nucleotide sequence ID" value="NZ_VJZR01000012.1"/>
</dbReference>
<comment type="caution">
    <text evidence="1">The sequence shown here is derived from an EMBL/GenBank/DDBJ whole genome shotgun (WGS) entry which is preliminary data.</text>
</comment>
<dbReference type="AlphaFoldDB" id="A0A553C875"/>
<keyword evidence="2" id="KW-1185">Reference proteome</keyword>
<evidence type="ECO:0000313" key="1">
    <source>
        <dbReference type="EMBL" id="TRX16622.1"/>
    </source>
</evidence>